<reference evidence="3" key="1">
    <citation type="submission" date="2023-10" db="EMBL/GenBank/DDBJ databases">
        <title>Genome assembly of Pristionchus species.</title>
        <authorList>
            <person name="Yoshida K."/>
            <person name="Sommer R.J."/>
        </authorList>
    </citation>
    <scope>NUCLEOTIDE SEQUENCE</scope>
    <source>
        <strain evidence="3">RS0144</strain>
    </source>
</reference>
<feature type="compositionally biased region" description="Low complexity" evidence="1">
    <location>
        <begin position="44"/>
        <end position="65"/>
    </location>
</feature>
<dbReference type="EMBL" id="BTSX01000006">
    <property type="protein sequence ID" value="GMT05082.1"/>
    <property type="molecule type" value="Genomic_DNA"/>
</dbReference>
<evidence type="ECO:0000256" key="1">
    <source>
        <dbReference type="SAM" id="MobiDB-lite"/>
    </source>
</evidence>
<dbReference type="AlphaFoldDB" id="A0AAV5UFL8"/>
<sequence length="292" mass="31859">WLLLIVVSLLLERSSLLAAPAVTPAADAAPAANPDPPTDPATFPPAEADADTSTTTTEKPTTPSPKDGEGNCIIAKDGDLRGQEAEIRCLQGMNSERNNKKPRFNCKMDKEERKKEETGTIAYDDDDGMTVHVCFINHKSFGSKKVDREELIKIITTPVKCKVGEEAGELVLVLAEYRCFWEDCNENIDFSMLNNTCIEKILHLPKADLVPTKPVVTASTAAATTTRPVPTVAGDLYLEVEIKMDDDDGHHEYNGEEEDNHESGHNNMTTSSKAVAENQLAIVLITGLARLL</sequence>
<evidence type="ECO:0000313" key="4">
    <source>
        <dbReference type="Proteomes" id="UP001432027"/>
    </source>
</evidence>
<feature type="compositionally biased region" description="Pro residues" evidence="1">
    <location>
        <begin position="33"/>
        <end position="43"/>
    </location>
</feature>
<evidence type="ECO:0000313" key="3">
    <source>
        <dbReference type="EMBL" id="GMT05082.1"/>
    </source>
</evidence>
<feature type="region of interest" description="Disordered" evidence="1">
    <location>
        <begin position="27"/>
        <end position="72"/>
    </location>
</feature>
<feature type="signal peptide" evidence="2">
    <location>
        <begin position="1"/>
        <end position="18"/>
    </location>
</feature>
<feature type="non-terminal residue" evidence="3">
    <location>
        <position position="1"/>
    </location>
</feature>
<protein>
    <submittedName>
        <fullName evidence="3">Uncharacterized protein</fullName>
    </submittedName>
</protein>
<feature type="chain" id="PRO_5043484447" evidence="2">
    <location>
        <begin position="19"/>
        <end position="292"/>
    </location>
</feature>
<gene>
    <name evidence="3" type="ORF">PENTCL1PPCAC_27256</name>
</gene>
<proteinExistence type="predicted"/>
<dbReference type="Proteomes" id="UP001432027">
    <property type="component" value="Unassembled WGS sequence"/>
</dbReference>
<keyword evidence="2" id="KW-0732">Signal</keyword>
<keyword evidence="4" id="KW-1185">Reference proteome</keyword>
<feature type="region of interest" description="Disordered" evidence="1">
    <location>
        <begin position="247"/>
        <end position="269"/>
    </location>
</feature>
<accession>A0AAV5UFL8</accession>
<evidence type="ECO:0000256" key="2">
    <source>
        <dbReference type="SAM" id="SignalP"/>
    </source>
</evidence>
<organism evidence="3 4">
    <name type="scientific">Pristionchus entomophagus</name>
    <dbReference type="NCBI Taxonomy" id="358040"/>
    <lineage>
        <taxon>Eukaryota</taxon>
        <taxon>Metazoa</taxon>
        <taxon>Ecdysozoa</taxon>
        <taxon>Nematoda</taxon>
        <taxon>Chromadorea</taxon>
        <taxon>Rhabditida</taxon>
        <taxon>Rhabditina</taxon>
        <taxon>Diplogasteromorpha</taxon>
        <taxon>Diplogasteroidea</taxon>
        <taxon>Neodiplogasteridae</taxon>
        <taxon>Pristionchus</taxon>
    </lineage>
</organism>
<name>A0AAV5UFL8_9BILA</name>
<comment type="caution">
    <text evidence="3">The sequence shown here is derived from an EMBL/GenBank/DDBJ whole genome shotgun (WGS) entry which is preliminary data.</text>
</comment>